<keyword evidence="5" id="KW-1185">Reference proteome</keyword>
<evidence type="ECO:0000313" key="4">
    <source>
        <dbReference type="EMBL" id="MBB5272028.1"/>
    </source>
</evidence>
<comment type="subcellular location">
    <subcellularLocation>
        <location evidence="1">Secreted</location>
    </subcellularLocation>
</comment>
<dbReference type="PANTHER" id="PTHR38340">
    <property type="entry name" value="S-LAYER PROTEIN"/>
    <property type="match status" value="1"/>
</dbReference>
<name>A0A7W8HHJ8_9BURK</name>
<dbReference type="Gene3D" id="2.150.10.10">
    <property type="entry name" value="Serralysin-like metalloprotease, C-terminal"/>
    <property type="match status" value="4"/>
</dbReference>
<dbReference type="GO" id="GO:0005576">
    <property type="term" value="C:extracellular region"/>
    <property type="evidence" value="ECO:0007669"/>
    <property type="project" value="UniProtKB-SubCell"/>
</dbReference>
<evidence type="ECO:0000256" key="2">
    <source>
        <dbReference type="ARBA" id="ARBA00022525"/>
    </source>
</evidence>
<evidence type="ECO:0000313" key="5">
    <source>
        <dbReference type="Proteomes" id="UP000532440"/>
    </source>
</evidence>
<feature type="transmembrane region" description="Helical" evidence="3">
    <location>
        <begin position="726"/>
        <end position="747"/>
    </location>
</feature>
<dbReference type="InterPro" id="IPR050557">
    <property type="entry name" value="RTX_toxin/Mannuronan_C5-epim"/>
</dbReference>
<dbReference type="GO" id="GO:0005509">
    <property type="term" value="F:calcium ion binding"/>
    <property type="evidence" value="ECO:0007669"/>
    <property type="project" value="InterPro"/>
</dbReference>
<dbReference type="SUPFAM" id="SSF51120">
    <property type="entry name" value="beta-Roll"/>
    <property type="match status" value="4"/>
</dbReference>
<dbReference type="EMBL" id="JACHGB010000004">
    <property type="protein sequence ID" value="MBB5272028.1"/>
    <property type="molecule type" value="Genomic_DNA"/>
</dbReference>
<protein>
    <submittedName>
        <fullName evidence="4">Ca2+-binding RTX toxin-like protein</fullName>
    </submittedName>
</protein>
<dbReference type="PROSITE" id="PS00330">
    <property type="entry name" value="HEMOLYSIN_CALCIUM"/>
    <property type="match status" value="5"/>
</dbReference>
<dbReference type="Proteomes" id="UP000532440">
    <property type="component" value="Unassembled WGS sequence"/>
</dbReference>
<sequence>MALFKTNALLNHWSVFDSAGTATQFWSRITSGAYATSDQLRLEQTPIVRSSWAALVDLGQQTNAWLARDNDAIVFAKNASFRLAIKNVEYVSAAPGYTVDLHQVSVHGFTTDGSFRSIEAGVGNHDIRFENAYRDSEIFLGRGIDQVTLTTNPDIVAQGQDTYWLTKRFGDNSVQAYSLFSGNIVHLVDGAVASYSTADTRGNYGEIETVQYRDRNNSVVTKRLGDGDLPNNGSRGGFENIDLSDYVQDTYLDSFLHASFGSINFTSKNVFFGAAVIEDWFDDEASPQDEIENQQSQALRWSTVSVADAFHNHDLLVAQQSDAIDGHLRVYVRDEDSRAYNRFNEVYLGTAAGESVTRTGASTAGNGLTLSTPHVALYGFGGNDELVAGSGSDYLFGGTSSYTTALVDGSGNLVLGGNRVTGGDGADFFGVGNIGAGSTGDVLMTSTFDNTRLAGAAPLVTDPGGRLARSGAEEIADLATRVATDVIRDWTAGVDWLRVLANGTAVIEGLGTADGSGAVGYVRDAIGSDPEKIDLSGNRVVNEGKIVARGLGGNDTIIASSGSDWLYGNSGDNLVVAGAVTAGDGADRIYYDTYAGRVFATGFDAGDKVYLNKKVLEAVTGTIMRGTEAADNLTEASVTLSGTPVAGRQTYTAAVAYDPQINFLHDVFYGPSGALPSNQQHVNGPGFVDGSDSYADVSTAAIGAGMFAAGTALVATGFLAAAGYPLIASGLALGAGGIVGGVLNWTIPHQHATYSGNIADNFLTVLTAQNNVDTTAATDAASNIDNIGLLNFFQSADAGDGYAPAIQFTTLNPRQSINQFMAVHSDEETFIYWVYSRDAIVTAGEAIKIAEINGRLFAEDFAIYDGELDVYNSATLTPITIYTPSLTAVGYSNNADDTIETSIAQDAKVVVPGGGRFVLSGQFFRSLGEKENPFTTAQGSALVSVSYEGHGLSNGDWIQITGAESDNGVDFNGAYQISGVTADTFTFTANKFTESIGLAGVTAGVATVGTASFGVPGNISAGSTIKVYDGTDRLDADPLTAADDVFIGVNGNTFTLRDTRGLGTSLTQSPDGVATLDGAVLKDGQGNPAFFTIISGQSSVTVNYGNHGMQVGNSVEIVGATAAGGIDFNGVWVVTSANANQFSFTAASTATVTQSVNTNFSFTSISAPVVVAQADINGDANGVLTVTMANHGMLSGDEVTFSSSFNVSNFVFTADVPYTVTRITDSQFSIVSQVNNLGGTTTPASVVFSVPNGGNQTFFLRDEKVSYFVEVTNADSGFETMSLQYDFTVGGGTATLNGGRGDDMLVISDDSPGLNGMSDQQIVNLETIQITNDVSAPLALDLSRQTDGFTVYDSSAGNAITGSFGDDIIIGGGGLDSLDGGAGRDTFVVSAVADFVAGETVTGGSNTGGVDTLRLDAAGTYGANLLSASVTGVELISLNHNAAGFDLTLADGAYVDADANGDGTADTTVTVNAALAMTHGIRLTGGATTAGHRLVVDGTNLGGADTLEGGAGSDTISGGGGNDTINAFQGDDVIDGGAGNDRLTGHDGLDTFRITSGTDTITDLGRGGTDDVIISQGASVIATIHSAWSADGDTVNLGTNTYANADITTNGLAVNLSGAAVSTSGSATQGYTVTNTGGATTITGSAAADSITGGAADDSLVGGDGADTINGSGGNDTLIGAEGADRILGGAGSNTIVGGTGADTIILTSVASYDLLKMGSGDGGALGANDGWDLVSGFSGNGVNTDLVEITDWVDRGNGANLGYMTSSVGLNSPVEAVAELLIVTDSSVSSISGVESAIQGAYDLTDLNDGTVLFSVKGSGANDWWLGTYSDAGTDDATSLNEFRVLAVIEVTGGGFDYDDFWQPGVLLEVLSATFVSAATGVQITTNKAATIRIGGTNVDNAAIAANTTTTVQEQTVVRYGVFSVIDAGARVVTDPSGFVYALGTTAGDTIGEVGNGPFTPFDVAYGGQGNDMIGWARGAGPGVTVHGGDGDDNFDPGNDLGDDRLYGDGGADTIYGGGGADEIYGGAGNDIIYGESGNDVIVGGQGADKLFGGQQFGGVAGVPTGVDGLGDDTFVFQAGDSGITVATADTIYDFNVDSSDRLRLGLSGDGTAGTGNYVEAGGEVTDFNAALAAANIALGALGALNDTSQASQLYAFQFDASNGYLFIDYNSDGTADEVIILVGVDNTKIDAANVIA</sequence>
<comment type="caution">
    <text evidence="4">The sequence shown here is derived from an EMBL/GenBank/DDBJ whole genome shotgun (WGS) entry which is preliminary data.</text>
</comment>
<feature type="transmembrane region" description="Helical" evidence="3">
    <location>
        <begin position="700"/>
        <end position="719"/>
    </location>
</feature>
<gene>
    <name evidence="4" type="ORF">HNQ70_002042</name>
</gene>
<dbReference type="InterPro" id="IPR001343">
    <property type="entry name" value="Hemolysn_Ca-bd"/>
</dbReference>
<proteinExistence type="predicted"/>
<keyword evidence="3" id="KW-1133">Transmembrane helix</keyword>
<dbReference type="InterPro" id="IPR018511">
    <property type="entry name" value="Hemolysin-typ_Ca-bd_CS"/>
</dbReference>
<evidence type="ECO:0000256" key="1">
    <source>
        <dbReference type="ARBA" id="ARBA00004613"/>
    </source>
</evidence>
<dbReference type="PANTHER" id="PTHR38340:SF1">
    <property type="entry name" value="S-LAYER PROTEIN"/>
    <property type="match status" value="1"/>
</dbReference>
<dbReference type="InterPro" id="IPR023366">
    <property type="entry name" value="ATP_synth_asu-like_sf"/>
</dbReference>
<keyword evidence="2" id="KW-0964">Secreted</keyword>
<dbReference type="InterPro" id="IPR011049">
    <property type="entry name" value="Serralysin-like_metalloprot_C"/>
</dbReference>
<evidence type="ECO:0000256" key="3">
    <source>
        <dbReference type="SAM" id="Phobius"/>
    </source>
</evidence>
<dbReference type="Gene3D" id="2.40.30.20">
    <property type="match status" value="2"/>
</dbReference>
<dbReference type="PRINTS" id="PR00313">
    <property type="entry name" value="CABNDNGRPT"/>
</dbReference>
<dbReference type="RefSeq" id="WP_183967045.1">
    <property type="nucleotide sequence ID" value="NZ_JACHGB010000004.1"/>
</dbReference>
<organism evidence="4 5">
    <name type="scientific">Quisquiliibacterium transsilvanicum</name>
    <dbReference type="NCBI Taxonomy" id="1549638"/>
    <lineage>
        <taxon>Bacteria</taxon>
        <taxon>Pseudomonadati</taxon>
        <taxon>Pseudomonadota</taxon>
        <taxon>Betaproteobacteria</taxon>
        <taxon>Burkholderiales</taxon>
        <taxon>Burkholderiaceae</taxon>
        <taxon>Quisquiliibacterium</taxon>
    </lineage>
</organism>
<keyword evidence="3" id="KW-0812">Transmembrane</keyword>
<reference evidence="4 5" key="1">
    <citation type="submission" date="2020-08" db="EMBL/GenBank/DDBJ databases">
        <title>Genomic Encyclopedia of Type Strains, Phase IV (KMG-IV): sequencing the most valuable type-strain genomes for metagenomic binning, comparative biology and taxonomic classification.</title>
        <authorList>
            <person name="Goeker M."/>
        </authorList>
    </citation>
    <scope>NUCLEOTIDE SEQUENCE [LARGE SCALE GENOMIC DNA]</scope>
    <source>
        <strain evidence="4 5">DSM 29781</strain>
    </source>
</reference>
<dbReference type="Pfam" id="PF00353">
    <property type="entry name" value="HemolysinCabind"/>
    <property type="match status" value="8"/>
</dbReference>
<accession>A0A7W8HHJ8</accession>
<keyword evidence="3" id="KW-0472">Membrane</keyword>